<reference evidence="2" key="1">
    <citation type="submission" date="2022-11" db="UniProtKB">
        <authorList>
            <consortium name="WormBaseParasite"/>
        </authorList>
    </citation>
    <scope>IDENTIFICATION</scope>
</reference>
<keyword evidence="1" id="KW-1185">Reference proteome</keyword>
<sequence>MLKKLISNTFTTPSNNTTKNTFKELWKISHLTNYDFLNLYNIPENFDIDCFYSFMKKNKITDVALKFSAEISEEYKTHLEAIVDEIIETESHEYRPPYIKFPGLDEEKITMNYIIFLFISVL</sequence>
<organism evidence="1 2">
    <name type="scientific">Panagrolaimus superbus</name>
    <dbReference type="NCBI Taxonomy" id="310955"/>
    <lineage>
        <taxon>Eukaryota</taxon>
        <taxon>Metazoa</taxon>
        <taxon>Ecdysozoa</taxon>
        <taxon>Nematoda</taxon>
        <taxon>Chromadorea</taxon>
        <taxon>Rhabditida</taxon>
        <taxon>Tylenchina</taxon>
        <taxon>Panagrolaimomorpha</taxon>
        <taxon>Panagrolaimoidea</taxon>
        <taxon>Panagrolaimidae</taxon>
        <taxon>Panagrolaimus</taxon>
    </lineage>
</organism>
<accession>A0A914Y2X2</accession>
<evidence type="ECO:0000313" key="1">
    <source>
        <dbReference type="Proteomes" id="UP000887577"/>
    </source>
</evidence>
<dbReference type="AlphaFoldDB" id="A0A914Y2X2"/>
<proteinExistence type="predicted"/>
<name>A0A914Y2X2_9BILA</name>
<dbReference type="WBParaSite" id="PSU_v2.g12121.t1">
    <property type="protein sequence ID" value="PSU_v2.g12121.t1"/>
    <property type="gene ID" value="PSU_v2.g12121"/>
</dbReference>
<evidence type="ECO:0000313" key="2">
    <source>
        <dbReference type="WBParaSite" id="PSU_v2.g12121.t1"/>
    </source>
</evidence>
<protein>
    <submittedName>
        <fullName evidence="2">Uncharacterized protein</fullName>
    </submittedName>
</protein>
<dbReference type="Proteomes" id="UP000887577">
    <property type="component" value="Unplaced"/>
</dbReference>